<gene>
    <name evidence="2" type="ORF">DMC30DRAFT_79041</name>
</gene>
<feature type="region of interest" description="Disordered" evidence="1">
    <location>
        <begin position="130"/>
        <end position="159"/>
    </location>
</feature>
<feature type="compositionally biased region" description="Basic and acidic residues" evidence="1">
    <location>
        <begin position="321"/>
        <end position="330"/>
    </location>
</feature>
<comment type="caution">
    <text evidence="2">The sequence shown here is derived from an EMBL/GenBank/DDBJ whole genome shotgun (WGS) entry which is preliminary data.</text>
</comment>
<dbReference type="Proteomes" id="UP000311382">
    <property type="component" value="Unassembled WGS sequence"/>
</dbReference>
<feature type="region of interest" description="Disordered" evidence="1">
    <location>
        <begin position="1"/>
        <end position="20"/>
    </location>
</feature>
<protein>
    <submittedName>
        <fullName evidence="2">Uncharacterized protein</fullName>
    </submittedName>
</protein>
<organism evidence="2 3">
    <name type="scientific">Rhodotorula diobovata</name>
    <dbReference type="NCBI Taxonomy" id="5288"/>
    <lineage>
        <taxon>Eukaryota</taxon>
        <taxon>Fungi</taxon>
        <taxon>Dikarya</taxon>
        <taxon>Basidiomycota</taxon>
        <taxon>Pucciniomycotina</taxon>
        <taxon>Microbotryomycetes</taxon>
        <taxon>Sporidiobolales</taxon>
        <taxon>Sporidiobolaceae</taxon>
        <taxon>Rhodotorula</taxon>
    </lineage>
</organism>
<feature type="region of interest" description="Disordered" evidence="1">
    <location>
        <begin position="314"/>
        <end position="342"/>
    </location>
</feature>
<feature type="compositionally biased region" description="Basic residues" evidence="1">
    <location>
        <begin position="227"/>
        <end position="243"/>
    </location>
</feature>
<dbReference type="OrthoDB" id="2528828at2759"/>
<dbReference type="EMBL" id="SOZI01000016">
    <property type="protein sequence ID" value="TNY23073.1"/>
    <property type="molecule type" value="Genomic_DNA"/>
</dbReference>
<proteinExistence type="predicted"/>
<feature type="compositionally biased region" description="Acidic residues" evidence="1">
    <location>
        <begin position="369"/>
        <end position="385"/>
    </location>
</feature>
<feature type="region of interest" description="Disordered" evidence="1">
    <location>
        <begin position="368"/>
        <end position="422"/>
    </location>
</feature>
<sequence length="674" mass="71748">MAATVSTKRSSPPADSSLAAPTAKLARLDSLPTQDSSLIKPAPAELQHRGPKIAALFKKPHERDPAPMRGAEASFVDTHFDVEDAVSYQDALLVLEGLANRMSYLTRHQTRLLISLCLFPSLFKPPEQHTATRFSSASSSSTTPARTRLLPRSDDPLAVSHRRLRESARHMLVDAMSARGARAGASPDLVGDAVRGYGMPSREDVGAGAAGLGSSDSENDLSSRNNNNKKKKKKGKAGAKGKARTGEDDEDPHEGDDALSLAANRILLDAPDLWDVLGGTTARRERVRSREEPLLEVGAWELVRVLVKAWEDEAEGKAAQAKKEGQDRPEPLSLLRQFKPSASTTAARQLSPKALDVVFWPFAYATAGDESEDGSASEEDEDSEDSSARQRGRGKARRKRKDGGGKAAREDQAKERAEADGTTLADKREVAVRLLKLIGDSAVQGYLDAETTVSEVVQRMKALSQDDFVALVELLPLVPTAPTFTTRLLTAYLETYSHPPAAAAQLHPTLSNGAPNITPASQPVSPRRLAATASLPKLEAAASAYWRVPSLSSSAPSASASPSSSSAQLIALAQRVPRDVPLRAAAAGSAGAGSAGKGQARSGPDGLSRRAQDEAHRFVLVKEALVELLLAGAECDEAAGDGRAEEERERVLRRVREAMDGVEEVVQAAGAKKA</sequence>
<feature type="compositionally biased region" description="Polar residues" evidence="1">
    <location>
        <begin position="214"/>
        <end position="224"/>
    </location>
</feature>
<dbReference type="AlphaFoldDB" id="A0A5C5G1T5"/>
<reference evidence="2 3" key="1">
    <citation type="submission" date="2019-03" db="EMBL/GenBank/DDBJ databases">
        <title>Rhodosporidium diobovatum UCD-FST 08-225 genome sequencing, assembly, and annotation.</title>
        <authorList>
            <person name="Fakankun I.U."/>
            <person name="Fristensky B."/>
            <person name="Levin D.B."/>
        </authorList>
    </citation>
    <scope>NUCLEOTIDE SEQUENCE [LARGE SCALE GENOMIC DNA]</scope>
    <source>
        <strain evidence="2 3">UCD-FST 08-225</strain>
    </source>
</reference>
<feature type="compositionally biased region" description="Basic and acidic residues" evidence="1">
    <location>
        <begin position="402"/>
        <end position="422"/>
    </location>
</feature>
<name>A0A5C5G1T5_9BASI</name>
<keyword evidence="3" id="KW-1185">Reference proteome</keyword>
<feature type="region of interest" description="Disordered" evidence="1">
    <location>
        <begin position="194"/>
        <end position="256"/>
    </location>
</feature>
<feature type="region of interest" description="Disordered" evidence="1">
    <location>
        <begin position="585"/>
        <end position="610"/>
    </location>
</feature>
<evidence type="ECO:0000313" key="2">
    <source>
        <dbReference type="EMBL" id="TNY23073.1"/>
    </source>
</evidence>
<evidence type="ECO:0000313" key="3">
    <source>
        <dbReference type="Proteomes" id="UP000311382"/>
    </source>
</evidence>
<feature type="compositionally biased region" description="Low complexity" evidence="1">
    <location>
        <begin position="10"/>
        <end position="20"/>
    </location>
</feature>
<evidence type="ECO:0000256" key="1">
    <source>
        <dbReference type="SAM" id="MobiDB-lite"/>
    </source>
</evidence>
<feature type="compositionally biased region" description="Low complexity" evidence="1">
    <location>
        <begin position="131"/>
        <end position="148"/>
    </location>
</feature>
<accession>A0A5C5G1T5</accession>
<feature type="compositionally biased region" description="Basic residues" evidence="1">
    <location>
        <begin position="390"/>
        <end position="401"/>
    </location>
</feature>